<dbReference type="EC" id="2.4.2.22" evidence="5 6"/>
<evidence type="ECO:0000256" key="1">
    <source>
        <dbReference type="ARBA" id="ARBA00022490"/>
    </source>
</evidence>
<protein>
    <recommendedName>
        <fullName evidence="5 6">Xanthine phosphoribosyltransferase</fullName>
        <shortName evidence="5">XPRTase</shortName>
        <ecNumber evidence="5 6">2.4.2.22</ecNumber>
    </recommendedName>
</protein>
<dbReference type="GO" id="GO:0032265">
    <property type="term" value="P:XMP salvage"/>
    <property type="evidence" value="ECO:0007669"/>
    <property type="project" value="UniProtKB-UniRule"/>
</dbReference>
<dbReference type="Gene3D" id="3.40.50.2020">
    <property type="match status" value="1"/>
</dbReference>
<dbReference type="Proteomes" id="UP000005740">
    <property type="component" value="Unassembled WGS sequence"/>
</dbReference>
<comment type="pathway">
    <text evidence="5">Purine metabolism; XMP biosynthesis via salvage pathway; XMP from xanthine: step 1/1.</text>
</comment>
<evidence type="ECO:0000256" key="5">
    <source>
        <dbReference type="HAMAP-Rule" id="MF_01184"/>
    </source>
</evidence>
<feature type="binding site" evidence="5">
    <location>
        <begin position="151"/>
        <end position="155"/>
    </location>
    <ligand>
        <name>5-phospho-alpha-D-ribose 1-diphosphate</name>
        <dbReference type="ChEBI" id="CHEBI:58017"/>
    </ligand>
</feature>
<evidence type="ECO:0000256" key="6">
    <source>
        <dbReference type="NCBIfam" id="TIGR01744"/>
    </source>
</evidence>
<feature type="binding site" evidence="5">
    <location>
        <position position="50"/>
    </location>
    <ligand>
        <name>xanthine</name>
        <dbReference type="ChEBI" id="CHEBI:17712"/>
    </ligand>
</feature>
<dbReference type="GO" id="GO:0046110">
    <property type="term" value="P:xanthine metabolic process"/>
    <property type="evidence" value="ECO:0007669"/>
    <property type="project" value="UniProtKB-UniRule"/>
</dbReference>
<dbReference type="GO" id="GO:0000310">
    <property type="term" value="F:xanthine phosphoribosyltransferase activity"/>
    <property type="evidence" value="ECO:0007669"/>
    <property type="project" value="UniProtKB-UniRule"/>
</dbReference>
<proteinExistence type="inferred from homology"/>
<dbReference type="InterPro" id="IPR050118">
    <property type="entry name" value="Pur/Pyrimidine_PRTase"/>
</dbReference>
<dbReference type="InterPro" id="IPR010079">
    <property type="entry name" value="Xanthine_PRibTrfase"/>
</dbReference>
<gene>
    <name evidence="5 7" type="primary">xpt</name>
    <name evidence="7" type="ORF">HMPREF0010_02674</name>
</gene>
<name>D0CD44_ACIB2</name>
<comment type="subcellular location">
    <subcellularLocation>
        <location evidence="5">Cytoplasm</location>
    </subcellularLocation>
</comment>
<dbReference type="AlphaFoldDB" id="D0CD44"/>
<dbReference type="SUPFAM" id="SSF53271">
    <property type="entry name" value="PRTase-like"/>
    <property type="match status" value="1"/>
</dbReference>
<keyword evidence="3 5" id="KW-0808">Transferase</keyword>
<dbReference type="UniPathway" id="UPA00602">
    <property type="reaction ID" value="UER00658"/>
</dbReference>
<dbReference type="NCBIfam" id="NF006671">
    <property type="entry name" value="PRK09219.1"/>
    <property type="match status" value="1"/>
</dbReference>
<feature type="binding site" evidence="5">
    <location>
        <position position="179"/>
    </location>
    <ligand>
        <name>xanthine</name>
        <dbReference type="ChEBI" id="CHEBI:17712"/>
    </ligand>
</feature>
<sequence length="214" mass="23547">MHFFGCFLKYAFALKSIRLEDSPVHALEQKILTEGIVLSDQVLKVDAFLNHQIDPVLMQQIGKEFATRFKDAGITKIITIEASGIAPAIMAGLELGVPVIFARKYQSLTLKDDLYRAKVFSFTKQTESTIAISNKHINSNDKALVIDDFLANGQAALGLIDLIHQANAEVVGVGIVIEKSFQPGRDLLLEKGYRVESLARVQSLADGTVTFVKE</sequence>
<evidence type="ECO:0000256" key="3">
    <source>
        <dbReference type="ARBA" id="ARBA00022679"/>
    </source>
</evidence>
<comment type="function">
    <text evidence="5">Converts the preformed base xanthine, a product of nucleic acid breakdown, to xanthosine 5'-monophosphate (XMP), so it can be reused for RNA or DNA synthesis.</text>
</comment>
<evidence type="ECO:0000256" key="2">
    <source>
        <dbReference type="ARBA" id="ARBA00022676"/>
    </source>
</evidence>
<dbReference type="CDD" id="cd06223">
    <property type="entry name" value="PRTases_typeI"/>
    <property type="match status" value="1"/>
</dbReference>
<keyword evidence="4 5" id="KW-0660">Purine salvage</keyword>
<comment type="subunit">
    <text evidence="5">Homodimer.</text>
</comment>
<dbReference type="EMBL" id="GG704576">
    <property type="protein sequence ID" value="EEX02981.1"/>
    <property type="molecule type" value="Genomic_DNA"/>
</dbReference>
<accession>D0CD44</accession>
<comment type="similarity">
    <text evidence="5">Belongs to the purine/pyrimidine phosphoribosyltransferase family. Xpt subfamily.</text>
</comment>
<reference evidence="8" key="1">
    <citation type="journal article" date="2012" name="PLoS ONE">
        <title>The success of Acinetobacter species; genetic, metabolic and virulence attributes.</title>
        <authorList>
            <person name="Peleg A.Y."/>
            <person name="de Breij A."/>
            <person name="Adams M.D."/>
            <person name="Cerqueira G.M."/>
            <person name="Mocali S."/>
            <person name="Galardini M."/>
            <person name="Nibbering P.H."/>
            <person name="Earl A.M."/>
            <person name="Ward D.V."/>
            <person name="Paterson D.L."/>
            <person name="Seifert H."/>
            <person name="Dijkshoorn L."/>
        </authorList>
    </citation>
    <scope>NUCLEOTIDE SEQUENCE [LARGE SCALE GENOMIC DNA]</scope>
    <source>
        <strain evidence="8">ATCC 19606 / DSM 30007 / JCM 6841 / CCUG 19606 / CIP 70.34 / NBRC 109757 / NCIMB 12457 / NCTC 12156 / 81</strain>
    </source>
</reference>
<feature type="binding site" evidence="5">
    <location>
        <position position="43"/>
    </location>
    <ligand>
        <name>xanthine</name>
        <dbReference type="ChEBI" id="CHEBI:17712"/>
    </ligand>
</feature>
<keyword evidence="2 5" id="KW-0328">Glycosyltransferase</keyword>
<dbReference type="InterPro" id="IPR000836">
    <property type="entry name" value="PRTase_dom"/>
</dbReference>
<evidence type="ECO:0000313" key="7">
    <source>
        <dbReference type="EMBL" id="EEX02981.1"/>
    </source>
</evidence>
<evidence type="ECO:0000256" key="4">
    <source>
        <dbReference type="ARBA" id="ARBA00022726"/>
    </source>
</evidence>
<dbReference type="GO" id="GO:0005737">
    <property type="term" value="C:cytoplasm"/>
    <property type="evidence" value="ECO:0007669"/>
    <property type="project" value="UniProtKB-SubCell"/>
</dbReference>
<dbReference type="GO" id="GO:0006166">
    <property type="term" value="P:purine ribonucleoside salvage"/>
    <property type="evidence" value="ECO:0007669"/>
    <property type="project" value="UniProtKB-KW"/>
</dbReference>
<organism evidence="7 8">
    <name type="scientific">Acinetobacter baumannii (strain ATCC 19606 / DSM 30007 / JCM 6841 / CCUG 19606 / CIP 70.34 / NBRC 109757 / NCIMB 12457 / NCTC 12156 / 81)</name>
    <dbReference type="NCBI Taxonomy" id="575584"/>
    <lineage>
        <taxon>Bacteria</taxon>
        <taxon>Pseudomonadati</taxon>
        <taxon>Pseudomonadota</taxon>
        <taxon>Gammaproteobacteria</taxon>
        <taxon>Moraxellales</taxon>
        <taxon>Moraxellaceae</taxon>
        <taxon>Acinetobacter</taxon>
        <taxon>Acinetobacter calcoaceticus/baumannii complex</taxon>
    </lineage>
</organism>
<dbReference type="InterPro" id="IPR029057">
    <property type="entry name" value="PRTase-like"/>
</dbReference>
<dbReference type="NCBIfam" id="TIGR01744">
    <property type="entry name" value="XPRTase"/>
    <property type="match status" value="1"/>
</dbReference>
<comment type="catalytic activity">
    <reaction evidence="5">
        <text>XMP + diphosphate = xanthine + 5-phospho-alpha-D-ribose 1-diphosphate</text>
        <dbReference type="Rhea" id="RHEA:10800"/>
        <dbReference type="ChEBI" id="CHEBI:17712"/>
        <dbReference type="ChEBI" id="CHEBI:33019"/>
        <dbReference type="ChEBI" id="CHEBI:57464"/>
        <dbReference type="ChEBI" id="CHEBI:58017"/>
        <dbReference type="EC" id="2.4.2.22"/>
    </reaction>
</comment>
<evidence type="ECO:0000313" key="8">
    <source>
        <dbReference type="Proteomes" id="UP000005740"/>
    </source>
</evidence>
<keyword evidence="1 5" id="KW-0963">Cytoplasm</keyword>
<dbReference type="HAMAP" id="MF_01184">
    <property type="entry name" value="XPRTase"/>
    <property type="match status" value="1"/>
</dbReference>
<dbReference type="PANTHER" id="PTHR43864">
    <property type="entry name" value="HYPOXANTHINE/GUANINE PHOSPHORIBOSYLTRANSFERASE"/>
    <property type="match status" value="1"/>
</dbReference>
<dbReference type="PANTHER" id="PTHR43864:SF1">
    <property type="entry name" value="XANTHINE PHOSPHORIBOSYLTRANSFERASE"/>
    <property type="match status" value="1"/>
</dbReference>